<proteinExistence type="predicted"/>
<dbReference type="EMBL" id="LCLA01000001">
    <property type="protein sequence ID" value="KKU10916.1"/>
    <property type="molecule type" value="Genomic_DNA"/>
</dbReference>
<keyword evidence="2" id="KW-0808">Transferase</keyword>
<dbReference type="Gene3D" id="3.40.50.2000">
    <property type="entry name" value="Glycogen Phosphorylase B"/>
    <property type="match status" value="2"/>
</dbReference>
<name>A0A0G1MRE1_9BACT</name>
<accession>A0A0G1MRE1</accession>
<dbReference type="PANTHER" id="PTHR12526">
    <property type="entry name" value="GLYCOSYLTRANSFERASE"/>
    <property type="match status" value="1"/>
</dbReference>
<dbReference type="AlphaFoldDB" id="A0A0G1MRE1"/>
<gene>
    <name evidence="2" type="ORF">UX13_C0001G0007</name>
</gene>
<evidence type="ECO:0000313" key="2">
    <source>
        <dbReference type="EMBL" id="KKU10916.1"/>
    </source>
</evidence>
<dbReference type="Pfam" id="PF00534">
    <property type="entry name" value="Glycos_transf_1"/>
    <property type="match status" value="1"/>
</dbReference>
<evidence type="ECO:0000313" key="3">
    <source>
        <dbReference type="Proteomes" id="UP000034329"/>
    </source>
</evidence>
<dbReference type="InterPro" id="IPR001296">
    <property type="entry name" value="Glyco_trans_1"/>
</dbReference>
<comment type="caution">
    <text evidence="2">The sequence shown here is derived from an EMBL/GenBank/DDBJ whole genome shotgun (WGS) entry which is preliminary data.</text>
</comment>
<evidence type="ECO:0000259" key="1">
    <source>
        <dbReference type="Pfam" id="PF00534"/>
    </source>
</evidence>
<sequence>MVSRIGIFSHNYPQSKNDRRNAGIFVYDLVKELSKKTDVRVFAVGTGKKLGEAKLWNPVDLLRIFSFLTRSIIHGLKHGRDNSVNVAMWAFPSGFSTLVLKSVLGTPYIVWCLGSDINIYAKIPIGRAIIKIILKNASFVLADGIELKKTVEDLGVKCLFVPSASRLETGIKRPDKKHGTLPVQIAFLGRLEKVKGPDILVEALFGLGKKIDSFRVTIIGDGSLAGELKRKIRDGGLFSYVDFPGNISDKKRIGKILGNSDWLIIPSRSDSIPLVFSEAMKSSLPVICSGLPDLRYLIKKYKVGYLFRPGSSNELSRILKELPEKFRERTIFSGRTGKAAEDFGIEASAEKLMDLVLKI</sequence>
<feature type="domain" description="Glycosyl transferase family 1" evidence="1">
    <location>
        <begin position="181"/>
        <end position="324"/>
    </location>
</feature>
<organism evidence="2 3">
    <name type="scientific">Candidatus Woesebacteria bacterium GW2011_GWB1_45_5</name>
    <dbReference type="NCBI Taxonomy" id="1618581"/>
    <lineage>
        <taxon>Bacteria</taxon>
        <taxon>Candidatus Woeseibacteriota</taxon>
    </lineage>
</organism>
<dbReference type="SUPFAM" id="SSF53756">
    <property type="entry name" value="UDP-Glycosyltransferase/glycogen phosphorylase"/>
    <property type="match status" value="1"/>
</dbReference>
<protein>
    <submittedName>
        <fullName evidence="2">Glycosyl transferase group 1</fullName>
    </submittedName>
</protein>
<dbReference type="GO" id="GO:0016757">
    <property type="term" value="F:glycosyltransferase activity"/>
    <property type="evidence" value="ECO:0007669"/>
    <property type="project" value="InterPro"/>
</dbReference>
<reference evidence="2 3" key="1">
    <citation type="journal article" date="2015" name="Nature">
        <title>rRNA introns, odd ribosomes, and small enigmatic genomes across a large radiation of phyla.</title>
        <authorList>
            <person name="Brown C.T."/>
            <person name="Hug L.A."/>
            <person name="Thomas B.C."/>
            <person name="Sharon I."/>
            <person name="Castelle C.J."/>
            <person name="Singh A."/>
            <person name="Wilkins M.J."/>
            <person name="Williams K.H."/>
            <person name="Banfield J.F."/>
        </authorList>
    </citation>
    <scope>NUCLEOTIDE SEQUENCE [LARGE SCALE GENOMIC DNA]</scope>
</reference>
<dbReference type="Proteomes" id="UP000034329">
    <property type="component" value="Unassembled WGS sequence"/>
</dbReference>